<reference evidence="2" key="1">
    <citation type="submission" date="2013-03" db="EMBL/GenBank/DDBJ databases">
        <authorList>
            <person name="Jeffery W."/>
            <person name="Warren W."/>
            <person name="Wilson R.K."/>
        </authorList>
    </citation>
    <scope>NUCLEOTIDE SEQUENCE</scope>
    <source>
        <strain evidence="2">female</strain>
    </source>
</reference>
<dbReference type="Proteomes" id="UP000018467">
    <property type="component" value="Unassembled WGS sequence"/>
</dbReference>
<sequence>TQNQNKIIFGKGAQLTVLSSK</sequence>
<dbReference type="AlphaFoldDB" id="A0A3B1KDQ6"/>
<dbReference type="Ensembl" id="ENSAMXT00000042623.1">
    <property type="protein sequence ID" value="ENSAMXP00000051834.1"/>
    <property type="gene ID" value="ENSAMXG00000043319.1"/>
</dbReference>
<reference evidence="1" key="3">
    <citation type="submission" date="2025-08" db="UniProtKB">
        <authorList>
            <consortium name="Ensembl"/>
        </authorList>
    </citation>
    <scope>IDENTIFICATION</scope>
</reference>
<evidence type="ECO:0000313" key="2">
    <source>
        <dbReference type="Proteomes" id="UP000018467"/>
    </source>
</evidence>
<keyword evidence="2" id="KW-1185">Reference proteome</keyword>
<protein>
    <submittedName>
        <fullName evidence="1">Uncharacterized protein</fullName>
    </submittedName>
</protein>
<proteinExistence type="predicted"/>
<reference evidence="2" key="2">
    <citation type="journal article" date="2014" name="Nat. Commun.">
        <title>The cavefish genome reveals candidate genes for eye loss.</title>
        <authorList>
            <person name="McGaugh S.E."/>
            <person name="Gross J.B."/>
            <person name="Aken B."/>
            <person name="Blin M."/>
            <person name="Borowsky R."/>
            <person name="Chalopin D."/>
            <person name="Hinaux H."/>
            <person name="Jeffery W.R."/>
            <person name="Keene A."/>
            <person name="Ma L."/>
            <person name="Minx P."/>
            <person name="Murphy D."/>
            <person name="O'Quin K.E."/>
            <person name="Retaux S."/>
            <person name="Rohner N."/>
            <person name="Searle S.M."/>
            <person name="Stahl B.A."/>
            <person name="Tabin C."/>
            <person name="Volff J.N."/>
            <person name="Yoshizawa M."/>
            <person name="Warren W.C."/>
        </authorList>
    </citation>
    <scope>NUCLEOTIDE SEQUENCE [LARGE SCALE GENOMIC DNA]</scope>
    <source>
        <strain evidence="2">female</strain>
    </source>
</reference>
<dbReference type="Bgee" id="ENSAMXG00000043319">
    <property type="expression patterns" value="Expressed in zone of skin and 11 other cell types or tissues"/>
</dbReference>
<reference evidence="1" key="4">
    <citation type="submission" date="2025-09" db="UniProtKB">
        <authorList>
            <consortium name="Ensembl"/>
        </authorList>
    </citation>
    <scope>IDENTIFICATION</scope>
</reference>
<evidence type="ECO:0000313" key="1">
    <source>
        <dbReference type="Ensembl" id="ENSAMXP00000051834.1"/>
    </source>
</evidence>
<accession>A0A3B1KDQ6</accession>
<name>A0A3B1KDQ6_ASTMX</name>
<organism evidence="1 2">
    <name type="scientific">Astyanax mexicanus</name>
    <name type="common">Blind cave fish</name>
    <name type="synonym">Astyanax fasciatus mexicanus</name>
    <dbReference type="NCBI Taxonomy" id="7994"/>
    <lineage>
        <taxon>Eukaryota</taxon>
        <taxon>Metazoa</taxon>
        <taxon>Chordata</taxon>
        <taxon>Craniata</taxon>
        <taxon>Vertebrata</taxon>
        <taxon>Euteleostomi</taxon>
        <taxon>Actinopterygii</taxon>
        <taxon>Neopterygii</taxon>
        <taxon>Teleostei</taxon>
        <taxon>Ostariophysi</taxon>
        <taxon>Characiformes</taxon>
        <taxon>Characoidei</taxon>
        <taxon>Acestrorhamphidae</taxon>
        <taxon>Acestrorhamphinae</taxon>
        <taxon>Astyanax</taxon>
    </lineage>
</organism>
<dbReference type="InParanoid" id="A0A3B1KDQ6"/>